<accession>A0A3N4HRV5</accession>
<gene>
    <name evidence="2" type="ORF">BJ508DRAFT_332716</name>
</gene>
<dbReference type="AlphaFoldDB" id="A0A3N4HRV5"/>
<feature type="region of interest" description="Disordered" evidence="1">
    <location>
        <begin position="1"/>
        <end position="20"/>
    </location>
</feature>
<name>A0A3N4HRV5_ASCIM</name>
<reference evidence="2 3" key="1">
    <citation type="journal article" date="2018" name="Nat. Ecol. Evol.">
        <title>Pezizomycetes genomes reveal the molecular basis of ectomycorrhizal truffle lifestyle.</title>
        <authorList>
            <person name="Murat C."/>
            <person name="Payen T."/>
            <person name="Noel B."/>
            <person name="Kuo A."/>
            <person name="Morin E."/>
            <person name="Chen J."/>
            <person name="Kohler A."/>
            <person name="Krizsan K."/>
            <person name="Balestrini R."/>
            <person name="Da Silva C."/>
            <person name="Montanini B."/>
            <person name="Hainaut M."/>
            <person name="Levati E."/>
            <person name="Barry K.W."/>
            <person name="Belfiori B."/>
            <person name="Cichocki N."/>
            <person name="Clum A."/>
            <person name="Dockter R.B."/>
            <person name="Fauchery L."/>
            <person name="Guy J."/>
            <person name="Iotti M."/>
            <person name="Le Tacon F."/>
            <person name="Lindquist E.A."/>
            <person name="Lipzen A."/>
            <person name="Malagnac F."/>
            <person name="Mello A."/>
            <person name="Molinier V."/>
            <person name="Miyauchi S."/>
            <person name="Poulain J."/>
            <person name="Riccioni C."/>
            <person name="Rubini A."/>
            <person name="Sitrit Y."/>
            <person name="Splivallo R."/>
            <person name="Traeger S."/>
            <person name="Wang M."/>
            <person name="Zifcakova L."/>
            <person name="Wipf D."/>
            <person name="Zambonelli A."/>
            <person name="Paolocci F."/>
            <person name="Nowrousian M."/>
            <person name="Ottonello S."/>
            <person name="Baldrian P."/>
            <person name="Spatafora J.W."/>
            <person name="Henrissat B."/>
            <person name="Nagy L.G."/>
            <person name="Aury J.M."/>
            <person name="Wincker P."/>
            <person name="Grigoriev I.V."/>
            <person name="Bonfante P."/>
            <person name="Martin F.M."/>
        </authorList>
    </citation>
    <scope>NUCLEOTIDE SEQUENCE [LARGE SCALE GENOMIC DNA]</scope>
    <source>
        <strain evidence="2 3">RN42</strain>
    </source>
</reference>
<feature type="compositionally biased region" description="Acidic residues" evidence="1">
    <location>
        <begin position="7"/>
        <end position="16"/>
    </location>
</feature>
<dbReference type="EMBL" id="ML119780">
    <property type="protein sequence ID" value="RPA74771.1"/>
    <property type="molecule type" value="Genomic_DNA"/>
</dbReference>
<evidence type="ECO:0000256" key="1">
    <source>
        <dbReference type="SAM" id="MobiDB-lite"/>
    </source>
</evidence>
<organism evidence="2 3">
    <name type="scientific">Ascobolus immersus RN42</name>
    <dbReference type="NCBI Taxonomy" id="1160509"/>
    <lineage>
        <taxon>Eukaryota</taxon>
        <taxon>Fungi</taxon>
        <taxon>Dikarya</taxon>
        <taxon>Ascomycota</taxon>
        <taxon>Pezizomycotina</taxon>
        <taxon>Pezizomycetes</taxon>
        <taxon>Pezizales</taxon>
        <taxon>Ascobolaceae</taxon>
        <taxon>Ascobolus</taxon>
    </lineage>
</organism>
<dbReference type="Proteomes" id="UP000275078">
    <property type="component" value="Unassembled WGS sequence"/>
</dbReference>
<keyword evidence="3" id="KW-1185">Reference proteome</keyword>
<proteinExistence type="predicted"/>
<protein>
    <submittedName>
        <fullName evidence="2">Uncharacterized protein</fullName>
    </submittedName>
</protein>
<evidence type="ECO:0000313" key="3">
    <source>
        <dbReference type="Proteomes" id="UP000275078"/>
    </source>
</evidence>
<sequence length="212" mass="23752">MDRAVVEEEDEDEDIGDGLGIQDDLTIPLEVIETAVNLPRIPPPDNTSALLLNTSSSRTRCPVVAYIDSLRIKRQNQLENEIQKLPKGYHYSLRNRETMGINYNEDTETEAVDSEFESASDDDELLSVSESEGESDIDLAASDGEITSQDETAMLSRQLGGIRVSNAPYIRQRGRVLLRKAGRTGGMRGKLISDQFETLRRGIVKHFIWKKI</sequence>
<evidence type="ECO:0000313" key="2">
    <source>
        <dbReference type="EMBL" id="RPA74771.1"/>
    </source>
</evidence>